<dbReference type="SUPFAM" id="SSF159071">
    <property type="entry name" value="TrmB C-terminal domain-like"/>
    <property type="match status" value="1"/>
</dbReference>
<dbReference type="InterPro" id="IPR051797">
    <property type="entry name" value="TrmB-like"/>
</dbReference>
<dbReference type="InterPro" id="IPR002831">
    <property type="entry name" value="Tscrpt_reg_TrmB_N"/>
</dbReference>
<comment type="similarity">
    <text evidence="1">Belongs to the transcriptional regulator TrmB family.</text>
</comment>
<dbReference type="EMBL" id="CP040332">
    <property type="protein sequence ID" value="QCS45003.1"/>
    <property type="molecule type" value="Genomic_DNA"/>
</dbReference>
<dbReference type="Gene3D" id="2.30.30.690">
    <property type="match status" value="1"/>
</dbReference>
<dbReference type="AlphaFoldDB" id="A0A4P8WR52"/>
<dbReference type="KEGG" id="nvr:FEJ81_22305"/>
<feature type="domain" description="Transcription regulator TrmB N-terminal" evidence="2">
    <location>
        <begin position="10"/>
        <end position="79"/>
    </location>
</feature>
<dbReference type="RefSeq" id="WP_138247391.1">
    <property type="nucleotide sequence ID" value="NZ_CP040332.1"/>
</dbReference>
<dbReference type="Pfam" id="PF11495">
    <property type="entry name" value="Regulator_TrmB"/>
    <property type="match status" value="1"/>
</dbReference>
<sequence length="356" mass="39154">MPDEELSAMLKSYGLTDKEVDTYLTILEDPGETTASTVANEAGVSKRHVYNTAVRLEEKNLVEINDFVTPTILRPTPPERVEESLHSEVDTLTDLIDSRFSQEENDIGPVEVLKSRTTFIKRMQQLIDSAEEIITIAIPPSLLSSLSGNLEDAVERGTFVLLVVYGSTLDQNDAGADLSIDGLAHAVRIRWDDISIQLTVDSRFGLIAPRDLLTNPEKQSAAVAFGQSYLEPVLFGAFLGDVWKFSEEIYTKPADNLPETYTNFLLTTSQAALHANDGHELHATVEARSAHDTSSTEQLEGRVMEIQQQIVEPTSGSALEHAIDIRTDDGVVSIGGEQAVIEDYEAVTVRLDHKES</sequence>
<gene>
    <name evidence="4" type="ORF">FEJ81_22305</name>
</gene>
<dbReference type="InterPro" id="IPR021586">
    <property type="entry name" value="Tscrpt_reg_TrmB_C"/>
</dbReference>
<evidence type="ECO:0000313" key="4">
    <source>
        <dbReference type="EMBL" id="QCS45003.1"/>
    </source>
</evidence>
<dbReference type="InterPro" id="IPR036390">
    <property type="entry name" value="WH_DNA-bd_sf"/>
</dbReference>
<geneLocation type="plasmid" evidence="5">
    <name>pnve414</name>
</geneLocation>
<dbReference type="GeneID" id="40268067"/>
<keyword evidence="4" id="KW-0614">Plasmid</keyword>
<dbReference type="OrthoDB" id="201002at2157"/>
<dbReference type="Proteomes" id="UP000302218">
    <property type="component" value="Plasmid pNVE414"/>
</dbReference>
<proteinExistence type="inferred from homology"/>
<dbReference type="Pfam" id="PF01978">
    <property type="entry name" value="TrmB"/>
    <property type="match status" value="1"/>
</dbReference>
<protein>
    <submittedName>
        <fullName evidence="4">TrmB family transcriptional regulator</fullName>
    </submittedName>
</protein>
<accession>A0A4P8WR52</accession>
<dbReference type="PANTHER" id="PTHR34293:SF1">
    <property type="entry name" value="HTH-TYPE TRANSCRIPTIONAL REGULATOR TRMBL2"/>
    <property type="match status" value="1"/>
</dbReference>
<dbReference type="SUPFAM" id="SSF46785">
    <property type="entry name" value="Winged helix' DNA-binding domain"/>
    <property type="match status" value="1"/>
</dbReference>
<reference evidence="5" key="1">
    <citation type="submission" date="2019-05" db="EMBL/GenBank/DDBJ databases">
        <title>Genome sequence and methylation pattern of the halophilic Archaeon Natrinema versiforme BOL5-4.</title>
        <authorList>
            <person name="DasSarma P."/>
            <person name="Anton B.P."/>
            <person name="DasSarma S.L."/>
            <person name="Martinez F.L."/>
            <person name="Guzman D."/>
            <person name="Roberts R.J."/>
            <person name="DasSarma S."/>
        </authorList>
    </citation>
    <scope>NUCLEOTIDE SEQUENCE [LARGE SCALE GENOMIC DNA]</scope>
    <source>
        <strain evidence="5">BOL5-4</strain>
        <plasmid evidence="5">pnve414</plasmid>
    </source>
</reference>
<organism evidence="4 5">
    <name type="scientific">Natrinema versiforme</name>
    <dbReference type="NCBI Taxonomy" id="88724"/>
    <lineage>
        <taxon>Archaea</taxon>
        <taxon>Methanobacteriati</taxon>
        <taxon>Methanobacteriota</taxon>
        <taxon>Stenosarchaea group</taxon>
        <taxon>Halobacteria</taxon>
        <taxon>Halobacteriales</taxon>
        <taxon>Natrialbaceae</taxon>
        <taxon>Natrinema</taxon>
    </lineage>
</organism>
<dbReference type="PANTHER" id="PTHR34293">
    <property type="entry name" value="HTH-TYPE TRANSCRIPTIONAL REGULATOR TRMBL2"/>
    <property type="match status" value="1"/>
</dbReference>
<name>A0A4P8WR52_9EURY</name>
<evidence type="ECO:0000259" key="2">
    <source>
        <dbReference type="Pfam" id="PF01978"/>
    </source>
</evidence>
<evidence type="ECO:0000313" key="5">
    <source>
        <dbReference type="Proteomes" id="UP000302218"/>
    </source>
</evidence>
<feature type="domain" description="Transcription regulator TrmB C-terminal" evidence="3">
    <location>
        <begin position="110"/>
        <end position="352"/>
    </location>
</feature>
<evidence type="ECO:0000256" key="1">
    <source>
        <dbReference type="ARBA" id="ARBA00007287"/>
    </source>
</evidence>
<evidence type="ECO:0000259" key="3">
    <source>
        <dbReference type="Pfam" id="PF11495"/>
    </source>
</evidence>
<dbReference type="Gene3D" id="1.10.10.10">
    <property type="entry name" value="Winged helix-like DNA-binding domain superfamily/Winged helix DNA-binding domain"/>
    <property type="match status" value="1"/>
</dbReference>
<dbReference type="InterPro" id="IPR036388">
    <property type="entry name" value="WH-like_DNA-bd_sf"/>
</dbReference>